<sequence length="285" mass="31042">MSIQDSVDLDSFEPINAVIIDSERLFLDALRRLLDASPITVVGGGRNIEDALRSIRTATPLHLALCSFSSEVEALRELPRMAELRRSHPRIKLVVLTDLQQPDVLLAAIEAGAEALLSRDISSDVLRRALELVQLGQRMMPAELLRLLLDPASRPSAARGSPQEARAGRQDLGRAASLTPRECQILQCLMDGRSNKELARDLQLTEATVKAHVKALLRKTRMTNRTQAAIWAVTNNFHFSEAADGQACTPSPRTAFGFPGQRLLAGSAAAPRAAMTMEEVAVPAE</sequence>
<name>A0ABX1EWB6_9PROT</name>
<comment type="caution">
    <text evidence="7">The sequence shown here is derived from an EMBL/GenBank/DDBJ whole genome shotgun (WGS) entry which is preliminary data.</text>
</comment>
<dbReference type="PANTHER" id="PTHR45566:SF2">
    <property type="entry name" value="NARL SUBFAMILY"/>
    <property type="match status" value="1"/>
</dbReference>
<dbReference type="SUPFAM" id="SSF52172">
    <property type="entry name" value="CheY-like"/>
    <property type="match status" value="1"/>
</dbReference>
<proteinExistence type="predicted"/>
<evidence type="ECO:0000256" key="2">
    <source>
        <dbReference type="ARBA" id="ARBA00023125"/>
    </source>
</evidence>
<keyword evidence="8" id="KW-1185">Reference proteome</keyword>
<feature type="region of interest" description="Disordered" evidence="4">
    <location>
        <begin position="154"/>
        <end position="173"/>
    </location>
</feature>
<dbReference type="Proteomes" id="UP000765160">
    <property type="component" value="Unassembled WGS sequence"/>
</dbReference>
<dbReference type="CDD" id="cd17535">
    <property type="entry name" value="REC_NarL-like"/>
    <property type="match status" value="1"/>
</dbReference>
<evidence type="ECO:0000256" key="4">
    <source>
        <dbReference type="SAM" id="MobiDB-lite"/>
    </source>
</evidence>
<dbReference type="Pfam" id="PF00196">
    <property type="entry name" value="GerE"/>
    <property type="match status" value="1"/>
</dbReference>
<dbReference type="Gene3D" id="3.40.50.2300">
    <property type="match status" value="1"/>
</dbReference>
<dbReference type="PROSITE" id="PS50043">
    <property type="entry name" value="HTH_LUXR_2"/>
    <property type="match status" value="1"/>
</dbReference>
<keyword evidence="1" id="KW-0597">Phosphoprotein</keyword>
<feature type="domain" description="Response regulatory" evidence="6">
    <location>
        <begin position="16"/>
        <end position="134"/>
    </location>
</feature>
<evidence type="ECO:0000256" key="3">
    <source>
        <dbReference type="PROSITE-ProRule" id="PRU00169"/>
    </source>
</evidence>
<gene>
    <name evidence="7" type="ORF">HB662_05065</name>
</gene>
<organism evidence="7 8">
    <name type="scientific">Falsiroseomonas frigidaquae</name>
    <dbReference type="NCBI Taxonomy" id="487318"/>
    <lineage>
        <taxon>Bacteria</taxon>
        <taxon>Pseudomonadati</taxon>
        <taxon>Pseudomonadota</taxon>
        <taxon>Alphaproteobacteria</taxon>
        <taxon>Acetobacterales</taxon>
        <taxon>Roseomonadaceae</taxon>
        <taxon>Falsiroseomonas</taxon>
    </lineage>
</organism>
<dbReference type="SUPFAM" id="SSF46894">
    <property type="entry name" value="C-terminal effector domain of the bipartite response regulators"/>
    <property type="match status" value="1"/>
</dbReference>
<dbReference type="InterPro" id="IPR011006">
    <property type="entry name" value="CheY-like_superfamily"/>
</dbReference>
<evidence type="ECO:0000256" key="1">
    <source>
        <dbReference type="ARBA" id="ARBA00022553"/>
    </source>
</evidence>
<evidence type="ECO:0000313" key="7">
    <source>
        <dbReference type="EMBL" id="NKE44135.1"/>
    </source>
</evidence>
<dbReference type="InterPro" id="IPR058245">
    <property type="entry name" value="NreC/VraR/RcsB-like_REC"/>
</dbReference>
<feature type="domain" description="HTH luxR-type" evidence="5">
    <location>
        <begin position="171"/>
        <end position="236"/>
    </location>
</feature>
<dbReference type="PROSITE" id="PS50110">
    <property type="entry name" value="RESPONSE_REGULATORY"/>
    <property type="match status" value="1"/>
</dbReference>
<dbReference type="InterPro" id="IPR001789">
    <property type="entry name" value="Sig_transdc_resp-reg_receiver"/>
</dbReference>
<dbReference type="PRINTS" id="PR00038">
    <property type="entry name" value="HTHLUXR"/>
</dbReference>
<dbReference type="InterPro" id="IPR051015">
    <property type="entry name" value="EvgA-like"/>
</dbReference>
<reference evidence="7 8" key="1">
    <citation type="submission" date="2020-03" db="EMBL/GenBank/DDBJ databases">
        <title>Roseomonas selenitidurans sp. nov. isolated from soil.</title>
        <authorList>
            <person name="Liu H."/>
        </authorList>
    </citation>
    <scope>NUCLEOTIDE SEQUENCE [LARGE SCALE GENOMIC DNA]</scope>
    <source>
        <strain evidence="7 8">JCM 15073</strain>
    </source>
</reference>
<dbReference type="SMART" id="SM00421">
    <property type="entry name" value="HTH_LUXR"/>
    <property type="match status" value="1"/>
</dbReference>
<evidence type="ECO:0000259" key="6">
    <source>
        <dbReference type="PROSITE" id="PS50110"/>
    </source>
</evidence>
<evidence type="ECO:0000313" key="8">
    <source>
        <dbReference type="Proteomes" id="UP000765160"/>
    </source>
</evidence>
<dbReference type="RefSeq" id="WP_168047852.1">
    <property type="nucleotide sequence ID" value="NZ_JAATJR010000002.1"/>
</dbReference>
<dbReference type="PANTHER" id="PTHR45566">
    <property type="entry name" value="HTH-TYPE TRANSCRIPTIONAL REGULATOR YHJB-RELATED"/>
    <property type="match status" value="1"/>
</dbReference>
<dbReference type="EMBL" id="JAAVTX010000002">
    <property type="protein sequence ID" value="NKE44135.1"/>
    <property type="molecule type" value="Genomic_DNA"/>
</dbReference>
<dbReference type="CDD" id="cd06170">
    <property type="entry name" value="LuxR_C_like"/>
    <property type="match status" value="1"/>
</dbReference>
<dbReference type="InterPro" id="IPR016032">
    <property type="entry name" value="Sig_transdc_resp-reg_C-effctor"/>
</dbReference>
<accession>A0ABX1EWB6</accession>
<evidence type="ECO:0000259" key="5">
    <source>
        <dbReference type="PROSITE" id="PS50043"/>
    </source>
</evidence>
<protein>
    <submittedName>
        <fullName evidence="7">Response regulator transcription factor</fullName>
    </submittedName>
</protein>
<dbReference type="InterPro" id="IPR000792">
    <property type="entry name" value="Tscrpt_reg_LuxR_C"/>
</dbReference>
<comment type="caution">
    <text evidence="3">Lacks conserved residue(s) required for the propagation of feature annotation.</text>
</comment>
<keyword evidence="2" id="KW-0238">DNA-binding</keyword>